<protein>
    <submittedName>
        <fullName evidence="2">Uncharacterized protein</fullName>
    </submittedName>
</protein>
<dbReference type="RefSeq" id="WP_090643915.1">
    <property type="nucleotide sequence ID" value="NZ_CBCRYE010000001.1"/>
</dbReference>
<keyword evidence="1" id="KW-1133">Transmembrane helix</keyword>
<keyword evidence="1" id="KW-0472">Membrane</keyword>
<organism evidence="2 3">
    <name type="scientific">Asticcacaulis taihuensis</name>
    <dbReference type="NCBI Taxonomy" id="260084"/>
    <lineage>
        <taxon>Bacteria</taxon>
        <taxon>Pseudomonadati</taxon>
        <taxon>Pseudomonadota</taxon>
        <taxon>Alphaproteobacteria</taxon>
        <taxon>Caulobacterales</taxon>
        <taxon>Caulobacteraceae</taxon>
        <taxon>Asticcacaulis</taxon>
    </lineage>
</organism>
<evidence type="ECO:0000256" key="1">
    <source>
        <dbReference type="SAM" id="Phobius"/>
    </source>
</evidence>
<sequence length="76" mass="8293">MPRTATFHTRKLQRGDGRELVVFESIVALLALLLIISGFTLYVGHAFSPPEDIMPSGTVKVSTQIQAEPPLSLVET</sequence>
<dbReference type="EMBL" id="FMTS01000001">
    <property type="protein sequence ID" value="SCW37848.1"/>
    <property type="molecule type" value="Genomic_DNA"/>
</dbReference>
<dbReference type="AlphaFoldDB" id="A0A1G4Q0K2"/>
<dbReference type="STRING" id="260084.SAMN02927928_0803"/>
<dbReference type="Proteomes" id="UP000199150">
    <property type="component" value="Unassembled WGS sequence"/>
</dbReference>
<accession>A0A1G4Q0K2</accession>
<keyword evidence="1" id="KW-0812">Transmembrane</keyword>
<name>A0A1G4Q0K2_9CAUL</name>
<evidence type="ECO:0000313" key="3">
    <source>
        <dbReference type="Proteomes" id="UP000199150"/>
    </source>
</evidence>
<reference evidence="3" key="1">
    <citation type="submission" date="2016-10" db="EMBL/GenBank/DDBJ databases">
        <authorList>
            <person name="Varghese N."/>
            <person name="Submissions S."/>
        </authorList>
    </citation>
    <scope>NUCLEOTIDE SEQUENCE [LARGE SCALE GENOMIC DNA]</scope>
    <source>
        <strain evidence="3">CGMCC 1.3431</strain>
    </source>
</reference>
<gene>
    <name evidence="2" type="ORF">SAMN02927928_0803</name>
</gene>
<proteinExistence type="predicted"/>
<keyword evidence="3" id="KW-1185">Reference proteome</keyword>
<evidence type="ECO:0000313" key="2">
    <source>
        <dbReference type="EMBL" id="SCW37848.1"/>
    </source>
</evidence>
<feature type="transmembrane region" description="Helical" evidence="1">
    <location>
        <begin position="21"/>
        <end position="44"/>
    </location>
</feature>